<evidence type="ECO:0000313" key="3">
    <source>
        <dbReference type="EMBL" id="ETE73063.1"/>
    </source>
</evidence>
<keyword evidence="4" id="KW-1185">Reference proteome</keyword>
<name>V8PGD1_OPHHA</name>
<dbReference type="PANTHER" id="PTHR13585">
    <property type="entry name" value="CHASCON, ISOFORM D-RELATED"/>
    <property type="match status" value="1"/>
</dbReference>
<dbReference type="AlphaFoldDB" id="V8PGD1"/>
<comment type="caution">
    <text evidence="3">The sequence shown here is derived from an EMBL/GenBank/DDBJ whole genome shotgun (WGS) entry which is preliminary data.</text>
</comment>
<feature type="compositionally biased region" description="Basic and acidic residues" evidence="1">
    <location>
        <begin position="238"/>
        <end position="261"/>
    </location>
</feature>
<proteinExistence type="predicted"/>
<feature type="region of interest" description="Disordered" evidence="1">
    <location>
        <begin position="721"/>
        <end position="754"/>
    </location>
</feature>
<protein>
    <submittedName>
        <fullName evidence="3">Zinc finger CCCH domain-containing protein 13</fullName>
    </submittedName>
</protein>
<feature type="signal peptide" evidence="2">
    <location>
        <begin position="1"/>
        <end position="28"/>
    </location>
</feature>
<dbReference type="EMBL" id="AZIM01000142">
    <property type="protein sequence ID" value="ETE73063.1"/>
    <property type="molecule type" value="Genomic_DNA"/>
</dbReference>
<dbReference type="InterPro" id="IPR052824">
    <property type="entry name" value="m6A_RNA_Methylation_Regulator"/>
</dbReference>
<gene>
    <name evidence="3" type="primary">ZC3H13</name>
    <name evidence="3" type="ORF">L345_01128</name>
</gene>
<feature type="chain" id="PRO_5004771697" evidence="2">
    <location>
        <begin position="29"/>
        <end position="1106"/>
    </location>
</feature>
<feature type="compositionally biased region" description="Low complexity" evidence="1">
    <location>
        <begin position="307"/>
        <end position="316"/>
    </location>
</feature>
<feature type="region of interest" description="Disordered" evidence="1">
    <location>
        <begin position="361"/>
        <end position="420"/>
    </location>
</feature>
<feature type="compositionally biased region" description="Low complexity" evidence="1">
    <location>
        <begin position="407"/>
        <end position="420"/>
    </location>
</feature>
<accession>V8PGD1</accession>
<feature type="region of interest" description="Disordered" evidence="1">
    <location>
        <begin position="789"/>
        <end position="913"/>
    </location>
</feature>
<evidence type="ECO:0000313" key="4">
    <source>
        <dbReference type="Proteomes" id="UP000018936"/>
    </source>
</evidence>
<feature type="region of interest" description="Disordered" evidence="1">
    <location>
        <begin position="36"/>
        <end position="61"/>
    </location>
</feature>
<feature type="compositionally biased region" description="Basic and acidic residues" evidence="1">
    <location>
        <begin position="292"/>
        <end position="301"/>
    </location>
</feature>
<feature type="compositionally biased region" description="Basic and acidic residues" evidence="1">
    <location>
        <begin position="805"/>
        <end position="883"/>
    </location>
</feature>
<feature type="non-terminal residue" evidence="3">
    <location>
        <position position="1"/>
    </location>
</feature>
<feature type="region of interest" description="Disordered" evidence="1">
    <location>
        <begin position="217"/>
        <end position="316"/>
    </location>
</feature>
<reference evidence="3 4" key="1">
    <citation type="journal article" date="2013" name="Proc. Natl. Acad. Sci. U.S.A.">
        <title>The king cobra genome reveals dynamic gene evolution and adaptation in the snake venom system.</title>
        <authorList>
            <person name="Vonk F.J."/>
            <person name="Casewell N.R."/>
            <person name="Henkel C.V."/>
            <person name="Heimberg A.M."/>
            <person name="Jansen H.J."/>
            <person name="McCleary R.J."/>
            <person name="Kerkkamp H.M."/>
            <person name="Vos R.A."/>
            <person name="Guerreiro I."/>
            <person name="Calvete J.J."/>
            <person name="Wuster W."/>
            <person name="Woods A.E."/>
            <person name="Logan J.M."/>
            <person name="Harrison R.A."/>
            <person name="Castoe T.A."/>
            <person name="de Koning A.P."/>
            <person name="Pollock D.D."/>
            <person name="Yandell M."/>
            <person name="Calderon D."/>
            <person name="Renjifo C."/>
            <person name="Currier R.B."/>
            <person name="Salgado D."/>
            <person name="Pla D."/>
            <person name="Sanz L."/>
            <person name="Hyder A.S."/>
            <person name="Ribeiro J.M."/>
            <person name="Arntzen J.W."/>
            <person name="van den Thillart G.E."/>
            <person name="Boetzer M."/>
            <person name="Pirovano W."/>
            <person name="Dirks R.P."/>
            <person name="Spaink H.P."/>
            <person name="Duboule D."/>
            <person name="McGlinn E."/>
            <person name="Kini R.M."/>
            <person name="Richardson M.K."/>
        </authorList>
    </citation>
    <scope>NUCLEOTIDE SEQUENCE</scope>
    <source>
        <tissue evidence="3">Blood</tissue>
    </source>
</reference>
<organism evidence="3 4">
    <name type="scientific">Ophiophagus hannah</name>
    <name type="common">King cobra</name>
    <name type="synonym">Naja hannah</name>
    <dbReference type="NCBI Taxonomy" id="8665"/>
    <lineage>
        <taxon>Eukaryota</taxon>
        <taxon>Metazoa</taxon>
        <taxon>Chordata</taxon>
        <taxon>Craniata</taxon>
        <taxon>Vertebrata</taxon>
        <taxon>Euteleostomi</taxon>
        <taxon>Lepidosauria</taxon>
        <taxon>Squamata</taxon>
        <taxon>Bifurcata</taxon>
        <taxon>Unidentata</taxon>
        <taxon>Episquamata</taxon>
        <taxon>Toxicofera</taxon>
        <taxon>Serpentes</taxon>
        <taxon>Colubroidea</taxon>
        <taxon>Elapidae</taxon>
        <taxon>Elapinae</taxon>
        <taxon>Ophiophagus</taxon>
    </lineage>
</organism>
<dbReference type="Proteomes" id="UP000018936">
    <property type="component" value="Unassembled WGS sequence"/>
</dbReference>
<sequence length="1106" mass="123342">MEAAALINSAEAAGGSLLLLFYLQPTACNATCRKDEEGRKLPGAPDASKGLGTPAKGGQLQHPFASHVPDPRSPFLLLSNTTRETTTSFMKRRTGRCPKEEGWVKLFSKALDDRTTSNGWKLTKERSKFLTVRTINQWKDLPSEVVGAPTLEVSCLEQRVGLDDLQGPFQLCYSNLLLDALSMQGGEGFGAHAHSTHMVQMCSEALSHEPRNQVTFRLKPGNANQPKGKLLVTPLSLREGKRGNARPADRDHTHTHTHTDTHTVLQLGPPEPPPTHTHASRVTTSSDLPCEDASRHSECRNRRCTISPSSPEASEWAAFPNQRPSRWAGVWVSHPHGRLGLHEGFLGAGGGFRTFSGALSAEHRSHRSLRSDKQGEELKKVRKPYQEGKRRRKNATTGRTNRPPPLLQLSPSSKPTGFSPLAASPLLPIPERPSWLMKHRSEADLARSTRAFSSPPPPLPLPLPANHITEKRGVFRRHSNIGALLRGAAYDPGKLPAFQIDLLSRTGVSNLGNFQPGGLQLPEFPSQFCKAGPQPWLIFFSPFAASEVKTPRSLMAKQPQGVMLGLGLCRHLTCSLWLGHEGPALRPLDLHTQRGDSAIITHQSHRALEAAPPCLVSRHSVGLTFSPTAFWLHQTSLDGEKDMGWTWKERGVGKMEEGKKEEEERKRERERKIHWAKQTNQGLQRAGENKCLHWISPTAPLKGRRAWLDRVEGGFIPLPPPSLSHPPPPPPASWPAGCLGKPGQPGSSWPACLRRRKADSPPAKLLLKAQECLLGRDFAETRAAFPLRGAAAPQHVSCSGYRPPIHRERGRGRERERGRKLERERERKRERERERKRGGERERKGERERESEREEESEREKERTKERERKKEREREREREGGERKKKGLPNVGFLKTRSQREGETGSPSSPPLYISPLRPFQSFWIIFFGSPPKLTFLGFSPPLQLNSGAKALIGSTWESQKVAVLPMKILPSRPGGKHPLSTARHNVLWFHCWALAGAKNSQCSILSLSEFLVPRLLVQPRFSLYKKLCLFSLETGTLGVTPRMTEASGQAQSDLQLTLPGNRFRLTPTDVFFQNYQPAQRVLSFRTGNENKPCFVFYSGKGEAF</sequence>
<evidence type="ECO:0000256" key="2">
    <source>
        <dbReference type="SAM" id="SignalP"/>
    </source>
</evidence>
<feature type="compositionally biased region" description="Pro residues" evidence="1">
    <location>
        <begin position="721"/>
        <end position="733"/>
    </location>
</feature>
<evidence type="ECO:0000256" key="1">
    <source>
        <dbReference type="SAM" id="MobiDB-lite"/>
    </source>
</evidence>
<feature type="compositionally biased region" description="Basic and acidic residues" evidence="1">
    <location>
        <begin position="369"/>
        <end position="388"/>
    </location>
</feature>
<keyword evidence="2" id="KW-0732">Signal</keyword>
<dbReference type="PANTHER" id="PTHR13585:SF19">
    <property type="entry name" value="ZINC FINGER CCCH DOMAIN-CONTAINING PROTEIN 13"/>
    <property type="match status" value="1"/>
</dbReference>